<sequence>MQHKHPLVELKQGSLSTMRHTMSWCLLVCNFQIGQMFLSHEQKCQSQKREQNQIMKVYRPV</sequence>
<evidence type="ECO:0000313" key="1">
    <source>
        <dbReference type="EMBL" id="ACR36723.1"/>
    </source>
</evidence>
<dbReference type="EMBL" id="BT086370">
    <property type="protein sequence ID" value="ACR36723.1"/>
    <property type="molecule type" value="mRNA"/>
</dbReference>
<name>C4J6C3_MAIZE</name>
<protein>
    <submittedName>
        <fullName evidence="1">Uncharacterized protein</fullName>
    </submittedName>
</protein>
<organism evidence="1">
    <name type="scientific">Zea mays</name>
    <name type="common">Maize</name>
    <dbReference type="NCBI Taxonomy" id="4577"/>
    <lineage>
        <taxon>Eukaryota</taxon>
        <taxon>Viridiplantae</taxon>
        <taxon>Streptophyta</taxon>
        <taxon>Embryophyta</taxon>
        <taxon>Tracheophyta</taxon>
        <taxon>Spermatophyta</taxon>
        <taxon>Magnoliopsida</taxon>
        <taxon>Liliopsida</taxon>
        <taxon>Poales</taxon>
        <taxon>Poaceae</taxon>
        <taxon>PACMAD clade</taxon>
        <taxon>Panicoideae</taxon>
        <taxon>Andropogonodae</taxon>
        <taxon>Andropogoneae</taxon>
        <taxon>Tripsacinae</taxon>
        <taxon>Zea</taxon>
    </lineage>
</organism>
<reference evidence="1" key="1">
    <citation type="journal article" date="2009" name="PLoS Genet.">
        <title>Sequencing, mapping, and analysis of 27,455 maize full-length cDNAs.</title>
        <authorList>
            <person name="Soderlund C."/>
            <person name="Descour A."/>
            <person name="Kudrna D."/>
            <person name="Bomhoff M."/>
            <person name="Boyd L."/>
            <person name="Currie J."/>
            <person name="Angelova A."/>
            <person name="Collura K."/>
            <person name="Wissotski M."/>
            <person name="Ashley E."/>
            <person name="Morrow D."/>
            <person name="Fernandes J."/>
            <person name="Walbot V."/>
            <person name="Yu Y."/>
        </authorList>
    </citation>
    <scope>NUCLEOTIDE SEQUENCE</scope>
    <source>
        <strain evidence="1">B73</strain>
    </source>
</reference>
<accession>C4J6C3</accession>
<dbReference type="AlphaFoldDB" id="C4J6C3"/>
<proteinExistence type="evidence at transcript level"/>